<feature type="transmembrane region" description="Helical" evidence="6">
    <location>
        <begin position="270"/>
        <end position="290"/>
    </location>
</feature>
<dbReference type="InterPro" id="IPR022791">
    <property type="entry name" value="L-PG_synthase/AglD"/>
</dbReference>
<feature type="transmembrane region" description="Helical" evidence="6">
    <location>
        <begin position="297"/>
        <end position="313"/>
    </location>
</feature>
<dbReference type="AlphaFoldDB" id="A0A538U519"/>
<comment type="caution">
    <text evidence="7">The sequence shown here is derived from an EMBL/GenBank/DDBJ whole genome shotgun (WGS) entry which is preliminary data.</text>
</comment>
<dbReference type="PANTHER" id="PTHR40277:SF1">
    <property type="entry name" value="BLL5419 PROTEIN"/>
    <property type="match status" value="1"/>
</dbReference>
<dbReference type="EMBL" id="VBPB01000192">
    <property type="protein sequence ID" value="TMQ70992.1"/>
    <property type="molecule type" value="Genomic_DNA"/>
</dbReference>
<name>A0A538U519_UNCEI</name>
<feature type="transmembrane region" description="Helical" evidence="6">
    <location>
        <begin position="114"/>
        <end position="136"/>
    </location>
</feature>
<keyword evidence="5 6" id="KW-0472">Membrane</keyword>
<feature type="transmembrane region" description="Helical" evidence="6">
    <location>
        <begin position="241"/>
        <end position="264"/>
    </location>
</feature>
<reference evidence="7 8" key="1">
    <citation type="journal article" date="2019" name="Nat. Microbiol.">
        <title>Mediterranean grassland soil C-N compound turnover is dependent on rainfall and depth, and is mediated by genomically divergent microorganisms.</title>
        <authorList>
            <person name="Diamond S."/>
            <person name="Andeer P.F."/>
            <person name="Li Z."/>
            <person name="Crits-Christoph A."/>
            <person name="Burstein D."/>
            <person name="Anantharaman K."/>
            <person name="Lane K.R."/>
            <person name="Thomas B.C."/>
            <person name="Pan C."/>
            <person name="Northen T.R."/>
            <person name="Banfield J.F."/>
        </authorList>
    </citation>
    <scope>NUCLEOTIDE SEQUENCE [LARGE SCALE GENOMIC DNA]</scope>
    <source>
        <strain evidence="7">WS_11</strain>
    </source>
</reference>
<feature type="transmembrane region" description="Helical" evidence="6">
    <location>
        <begin position="39"/>
        <end position="56"/>
    </location>
</feature>
<evidence type="ECO:0000313" key="8">
    <source>
        <dbReference type="Proteomes" id="UP000319771"/>
    </source>
</evidence>
<evidence type="ECO:0000256" key="3">
    <source>
        <dbReference type="ARBA" id="ARBA00022692"/>
    </source>
</evidence>
<evidence type="ECO:0000256" key="4">
    <source>
        <dbReference type="ARBA" id="ARBA00022989"/>
    </source>
</evidence>
<comment type="subcellular location">
    <subcellularLocation>
        <location evidence="1">Cell membrane</location>
        <topology evidence="1">Multi-pass membrane protein</topology>
    </subcellularLocation>
</comment>
<keyword evidence="4 6" id="KW-1133">Transmembrane helix</keyword>
<dbReference type="GO" id="GO:0005886">
    <property type="term" value="C:plasma membrane"/>
    <property type="evidence" value="ECO:0007669"/>
    <property type="project" value="UniProtKB-SubCell"/>
</dbReference>
<evidence type="ECO:0000256" key="5">
    <source>
        <dbReference type="ARBA" id="ARBA00023136"/>
    </source>
</evidence>
<dbReference type="Proteomes" id="UP000319771">
    <property type="component" value="Unassembled WGS sequence"/>
</dbReference>
<feature type="transmembrane region" description="Helical" evidence="6">
    <location>
        <begin position="76"/>
        <end position="94"/>
    </location>
</feature>
<evidence type="ECO:0000256" key="2">
    <source>
        <dbReference type="ARBA" id="ARBA00022475"/>
    </source>
</evidence>
<dbReference type="PANTHER" id="PTHR40277">
    <property type="entry name" value="BLL5419 PROTEIN"/>
    <property type="match status" value="1"/>
</dbReference>
<accession>A0A538U519</accession>
<protein>
    <submittedName>
        <fullName evidence="7">Flippase-like domain-containing protein</fullName>
    </submittedName>
</protein>
<evidence type="ECO:0000256" key="1">
    <source>
        <dbReference type="ARBA" id="ARBA00004651"/>
    </source>
</evidence>
<keyword evidence="3 6" id="KW-0812">Transmembrane</keyword>
<evidence type="ECO:0000256" key="6">
    <source>
        <dbReference type="SAM" id="Phobius"/>
    </source>
</evidence>
<keyword evidence="2" id="KW-1003">Cell membrane</keyword>
<evidence type="ECO:0000313" key="7">
    <source>
        <dbReference type="EMBL" id="TMQ70992.1"/>
    </source>
</evidence>
<feature type="transmembrane region" description="Helical" evidence="6">
    <location>
        <begin position="157"/>
        <end position="175"/>
    </location>
</feature>
<sequence length="354" mass="38194">MGRALLLAGVRPRVARRPRGGRAGVSAREGGALGPKHALLVGAKALVSLGLLLFLFRRIPLDQFATAVRGVRYEWLTAAWGLLFASNLLGAWQWSRLLHVVETRIPFWKVCAYYHVGLFFNNFLPAGIGGDIARVADASRHGPTKTAAFSAVLMDRILGTVAIASLALVTTLPAIDRFHLTLVYLAVVAFFAISVTLLWAVFHPASLPACERALKRVGLGRLGPHLDDLAMRIAGFRERRGLVAGLLAVAALTQVSRIGVHALVARALGLHIPLIYFFLFVPLLAVIVSLPISFNGIGVREGAGIVLFGLVGVDRAHAFSLQFLTYLVMVAVSLIGGLVFLVRIPTRRARARQS</sequence>
<gene>
    <name evidence="7" type="ORF">E6K81_11235</name>
</gene>
<dbReference type="Pfam" id="PF03706">
    <property type="entry name" value="LPG_synthase_TM"/>
    <property type="match status" value="1"/>
</dbReference>
<feature type="transmembrane region" description="Helical" evidence="6">
    <location>
        <begin position="181"/>
        <end position="202"/>
    </location>
</feature>
<feature type="transmembrane region" description="Helical" evidence="6">
    <location>
        <begin position="319"/>
        <end position="342"/>
    </location>
</feature>
<proteinExistence type="predicted"/>
<organism evidence="7 8">
    <name type="scientific">Eiseniibacteriota bacterium</name>
    <dbReference type="NCBI Taxonomy" id="2212470"/>
    <lineage>
        <taxon>Bacteria</taxon>
        <taxon>Candidatus Eiseniibacteriota</taxon>
    </lineage>
</organism>